<protein>
    <recommendedName>
        <fullName evidence="7">Ubiquitin carboxyl-terminal hydrolase</fullName>
        <ecNumber evidence="7">3.4.19.12</ecNumber>
    </recommendedName>
</protein>
<keyword evidence="3 7" id="KW-0645">Protease</keyword>
<evidence type="ECO:0000256" key="3">
    <source>
        <dbReference type="ARBA" id="ARBA00022670"/>
    </source>
</evidence>
<dbReference type="Gene3D" id="3.90.70.10">
    <property type="entry name" value="Cysteine proteinases"/>
    <property type="match status" value="2"/>
</dbReference>
<evidence type="ECO:0000313" key="10">
    <source>
        <dbReference type="Proteomes" id="UP001341840"/>
    </source>
</evidence>
<sequence length="611" mass="68914">MNGSAFGPGEAGSLGLSGLQNLGNTCFMNSALQCLAHTPKLVDYFLEDYGKEINHDNPLGMNGEIALAFGELLRKLWAPGAGPVAPRAFKSKLARFAPQFSGFNQHDSQELLAFLLDGLHEDLNRVKRKPYIEAKDADDRPDAEVADEYWHNHLARNDSIIVDVCQGQYKSTLVCPICRKVSVTFDPFMYLSLPLPSTMMRTMTLTVVNNGINGITQLSPYTISVPKNGKLQDLTRAIGIACSLGVDETLLVAEAYNNMIIRFLEDPSDSLSLIRDADKLVAYRFMKDNRDGPFLVFTNQHMEKKQTDGKSTPNLKAFGVPIVSKYCNMTNGSDLRDLYLKLLNSFQISTEQSLENLDLSNKTERMAEMEGTESPHLSSSMNTVDSSSEGGLEFYITDEKGIVKDSKISMNEPLSINQDLRLLHVLVYWSDKQIQQFDSQLFSPLPEVYKSGFLAKKPQESASLYKCLETFLQEEPLGPEDMWYCPGCKKHRQASKKLDLWRLPEILVIHLKRFQYSRYVKNKLETYVDFPVDNLDLSAYISHKNGKTYQYMLYAISNHYGSMGGGHYTAFVHHGGDQWYDFDDSNVHPISKDKIKSSAAYVLFYRRVVEG</sequence>
<keyword evidence="4 7" id="KW-0833">Ubl conjugation pathway</keyword>
<dbReference type="PROSITE" id="PS50235">
    <property type="entry name" value="USP_3"/>
    <property type="match status" value="1"/>
</dbReference>
<evidence type="ECO:0000259" key="8">
    <source>
        <dbReference type="PROSITE" id="PS50235"/>
    </source>
</evidence>
<comment type="catalytic activity">
    <reaction evidence="1 7">
        <text>Thiol-dependent hydrolysis of ester, thioester, amide, peptide and isopeptide bonds formed by the C-terminal Gly of ubiquitin (a 76-residue protein attached to proteins as an intracellular targeting signal).</text>
        <dbReference type="EC" id="3.4.19.12"/>
    </reaction>
</comment>
<keyword evidence="6 7" id="KW-0788">Thiol protease</keyword>
<name>A0ABU6XQ78_9FABA</name>
<keyword evidence="10" id="KW-1185">Reference proteome</keyword>
<organism evidence="9 10">
    <name type="scientific">Stylosanthes scabra</name>
    <dbReference type="NCBI Taxonomy" id="79078"/>
    <lineage>
        <taxon>Eukaryota</taxon>
        <taxon>Viridiplantae</taxon>
        <taxon>Streptophyta</taxon>
        <taxon>Embryophyta</taxon>
        <taxon>Tracheophyta</taxon>
        <taxon>Spermatophyta</taxon>
        <taxon>Magnoliopsida</taxon>
        <taxon>eudicotyledons</taxon>
        <taxon>Gunneridae</taxon>
        <taxon>Pentapetalae</taxon>
        <taxon>rosids</taxon>
        <taxon>fabids</taxon>
        <taxon>Fabales</taxon>
        <taxon>Fabaceae</taxon>
        <taxon>Papilionoideae</taxon>
        <taxon>50 kb inversion clade</taxon>
        <taxon>dalbergioids sensu lato</taxon>
        <taxon>Dalbergieae</taxon>
        <taxon>Pterocarpus clade</taxon>
        <taxon>Stylosanthes</taxon>
    </lineage>
</organism>
<dbReference type="EMBL" id="JASCZI010212731">
    <property type="protein sequence ID" value="MED6200194.1"/>
    <property type="molecule type" value="Genomic_DNA"/>
</dbReference>
<comment type="similarity">
    <text evidence="2 7">Belongs to the peptidase C19 family.</text>
</comment>
<comment type="function">
    <text evidence="7">Recognizes and hydrolyzes the peptide bond at the C-terminal Gly of ubiquitin. Involved in the processing of poly-ubiquitin precursors as well as that of ubiquitinated proteins.</text>
</comment>
<dbReference type="Proteomes" id="UP001341840">
    <property type="component" value="Unassembled WGS sequence"/>
</dbReference>
<dbReference type="PANTHER" id="PTHR21646">
    <property type="entry name" value="UBIQUITIN CARBOXYL-TERMINAL HYDROLASE"/>
    <property type="match status" value="1"/>
</dbReference>
<dbReference type="InterPro" id="IPR050185">
    <property type="entry name" value="Ub_carboxyl-term_hydrolase"/>
</dbReference>
<dbReference type="InterPro" id="IPR018200">
    <property type="entry name" value="USP_CS"/>
</dbReference>
<proteinExistence type="inferred from homology"/>
<evidence type="ECO:0000256" key="1">
    <source>
        <dbReference type="ARBA" id="ARBA00000707"/>
    </source>
</evidence>
<evidence type="ECO:0000313" key="9">
    <source>
        <dbReference type="EMBL" id="MED6200194.1"/>
    </source>
</evidence>
<dbReference type="PROSITE" id="PS00972">
    <property type="entry name" value="USP_1"/>
    <property type="match status" value="1"/>
</dbReference>
<evidence type="ECO:0000256" key="4">
    <source>
        <dbReference type="ARBA" id="ARBA00022786"/>
    </source>
</evidence>
<dbReference type="CDD" id="cd02674">
    <property type="entry name" value="Peptidase_C19R"/>
    <property type="match status" value="1"/>
</dbReference>
<dbReference type="SUPFAM" id="SSF54001">
    <property type="entry name" value="Cysteine proteinases"/>
    <property type="match status" value="1"/>
</dbReference>
<evidence type="ECO:0000256" key="7">
    <source>
        <dbReference type="RuleBase" id="RU366025"/>
    </source>
</evidence>
<evidence type="ECO:0000256" key="5">
    <source>
        <dbReference type="ARBA" id="ARBA00022801"/>
    </source>
</evidence>
<feature type="domain" description="USP" evidence="8">
    <location>
        <begin position="17"/>
        <end position="608"/>
    </location>
</feature>
<gene>
    <name evidence="9" type="primary">UBP8_2</name>
    <name evidence="9" type="ORF">PIB30_082735</name>
</gene>
<dbReference type="PANTHER" id="PTHR21646:SF24">
    <property type="entry name" value="UBIQUITIN CARBOXYL-TERMINAL HYDROLASE"/>
    <property type="match status" value="1"/>
</dbReference>
<keyword evidence="5 7" id="KW-0378">Hydrolase</keyword>
<dbReference type="Pfam" id="PF00443">
    <property type="entry name" value="UCH"/>
    <property type="match status" value="1"/>
</dbReference>
<comment type="caution">
    <text evidence="9">The sequence shown here is derived from an EMBL/GenBank/DDBJ whole genome shotgun (WGS) entry which is preliminary data.</text>
</comment>
<evidence type="ECO:0000256" key="2">
    <source>
        <dbReference type="ARBA" id="ARBA00009085"/>
    </source>
</evidence>
<evidence type="ECO:0000256" key="6">
    <source>
        <dbReference type="ARBA" id="ARBA00022807"/>
    </source>
</evidence>
<dbReference type="PROSITE" id="PS00973">
    <property type="entry name" value="USP_2"/>
    <property type="match status" value="1"/>
</dbReference>
<dbReference type="InterPro" id="IPR028889">
    <property type="entry name" value="USP"/>
</dbReference>
<accession>A0ABU6XQ78</accession>
<dbReference type="GO" id="GO:0004843">
    <property type="term" value="F:cysteine-type deubiquitinase activity"/>
    <property type="evidence" value="ECO:0007669"/>
    <property type="project" value="UniProtKB-EC"/>
</dbReference>
<dbReference type="InterPro" id="IPR038765">
    <property type="entry name" value="Papain-like_cys_pep_sf"/>
</dbReference>
<dbReference type="EC" id="3.4.19.12" evidence="7"/>
<reference evidence="9 10" key="1">
    <citation type="journal article" date="2023" name="Plants (Basel)">
        <title>Bridging the Gap: Combining Genomics and Transcriptomics Approaches to Understand Stylosanthes scabra, an Orphan Legume from the Brazilian Caatinga.</title>
        <authorList>
            <person name="Ferreira-Neto J.R.C."/>
            <person name="da Silva M.D."/>
            <person name="Binneck E."/>
            <person name="de Melo N.F."/>
            <person name="da Silva R.H."/>
            <person name="de Melo A.L.T.M."/>
            <person name="Pandolfi V."/>
            <person name="Bustamante F.O."/>
            <person name="Brasileiro-Vidal A.C."/>
            <person name="Benko-Iseppon A.M."/>
        </authorList>
    </citation>
    <scope>NUCLEOTIDE SEQUENCE [LARGE SCALE GENOMIC DNA]</scope>
    <source>
        <tissue evidence="9">Leaves</tissue>
    </source>
</reference>
<dbReference type="InterPro" id="IPR001394">
    <property type="entry name" value="Peptidase_C19_UCH"/>
</dbReference>